<name>A0A1F7TZQ2_9BACT</name>
<dbReference type="InterPro" id="IPR002305">
    <property type="entry name" value="aa-tRNA-synth_Ic"/>
</dbReference>
<dbReference type="PANTHER" id="PTHR11766">
    <property type="entry name" value="TYROSYL-TRNA SYNTHETASE"/>
    <property type="match status" value="1"/>
</dbReference>
<dbReference type="SUPFAM" id="SSF55174">
    <property type="entry name" value="Alpha-L RNA-binding motif"/>
    <property type="match status" value="1"/>
</dbReference>
<sequence length="399" mass="45166">MFSKKYNINTDGAKIDELLTRGVDSVYPDVEWLRGELKSGRRLRVYTGWDPTTTDVHIGHTAWMWKLRQFQELGHEVIVLMGTFTATLGDPSGKADMRKPMTLQDTRRNAKGFEDKTRVIFDVPGNPITIKSNHEWLAKMSFADVTSLAAHFTVQQMLERDMFKKRMEDGHPIGVHEFMYPLMQGYDSVAMDVDVEVGGTDQTFNMLAGRTLMKKVKNKNKGVLTLPMIADASGRKIGKSEGNAINVDAAPEDLFGKVMTLPDEVTWQCFEMCTQASLGEIAAWKRQYADDPRGAKMKLAHELVRTYYDESAAKAAQEHFESVFSRKEMPMDAEVFKLKHGVTWTDVLIESKMCSSKNDARRQMAQGAVKLDGRVIMNGDETARPGMLQKGKRYFRNLK</sequence>
<evidence type="ECO:0000256" key="5">
    <source>
        <dbReference type="ARBA" id="ARBA00022917"/>
    </source>
</evidence>
<dbReference type="Gene3D" id="3.40.50.620">
    <property type="entry name" value="HUPs"/>
    <property type="match status" value="1"/>
</dbReference>
<comment type="catalytic activity">
    <reaction evidence="7">
        <text>tRNA(Tyr) + L-tyrosine + ATP = L-tyrosyl-tRNA(Tyr) + AMP + diphosphate + H(+)</text>
        <dbReference type="Rhea" id="RHEA:10220"/>
        <dbReference type="Rhea" id="RHEA-COMP:9706"/>
        <dbReference type="Rhea" id="RHEA-COMP:9707"/>
        <dbReference type="ChEBI" id="CHEBI:15378"/>
        <dbReference type="ChEBI" id="CHEBI:30616"/>
        <dbReference type="ChEBI" id="CHEBI:33019"/>
        <dbReference type="ChEBI" id="CHEBI:58315"/>
        <dbReference type="ChEBI" id="CHEBI:78442"/>
        <dbReference type="ChEBI" id="CHEBI:78536"/>
        <dbReference type="ChEBI" id="CHEBI:456215"/>
        <dbReference type="EC" id="6.1.1.1"/>
    </reaction>
</comment>
<dbReference type="InterPro" id="IPR036986">
    <property type="entry name" value="S4_RNA-bd_sf"/>
</dbReference>
<protein>
    <recommendedName>
        <fullName evidence="1 8">Tyrosine--tRNA ligase</fullName>
        <ecNumber evidence="1 8">6.1.1.1</ecNumber>
    </recommendedName>
</protein>
<dbReference type="GO" id="GO:0005524">
    <property type="term" value="F:ATP binding"/>
    <property type="evidence" value="ECO:0007669"/>
    <property type="project" value="UniProtKB-KW"/>
</dbReference>
<dbReference type="PANTHER" id="PTHR11766:SF1">
    <property type="entry name" value="TYROSINE--TRNA LIGASE"/>
    <property type="match status" value="1"/>
</dbReference>
<gene>
    <name evidence="10" type="ORF">A3C17_00430</name>
</gene>
<dbReference type="STRING" id="1802389.A3C17_00430"/>
<dbReference type="Proteomes" id="UP000177097">
    <property type="component" value="Unassembled WGS sequence"/>
</dbReference>
<dbReference type="NCBIfam" id="TIGR00234">
    <property type="entry name" value="tyrS"/>
    <property type="match status" value="1"/>
</dbReference>
<evidence type="ECO:0000256" key="7">
    <source>
        <dbReference type="ARBA" id="ARBA00048248"/>
    </source>
</evidence>
<evidence type="ECO:0000256" key="9">
    <source>
        <dbReference type="RuleBase" id="RU363036"/>
    </source>
</evidence>
<dbReference type="AlphaFoldDB" id="A0A1F7TZQ2"/>
<evidence type="ECO:0000256" key="3">
    <source>
        <dbReference type="ARBA" id="ARBA00022741"/>
    </source>
</evidence>
<keyword evidence="3 9" id="KW-0547">Nucleotide-binding</keyword>
<reference evidence="10 11" key="1">
    <citation type="journal article" date="2016" name="Nat. Commun.">
        <title>Thousands of microbial genomes shed light on interconnected biogeochemical processes in an aquifer system.</title>
        <authorList>
            <person name="Anantharaman K."/>
            <person name="Brown C.T."/>
            <person name="Hug L.A."/>
            <person name="Sharon I."/>
            <person name="Castelle C.J."/>
            <person name="Probst A.J."/>
            <person name="Thomas B.C."/>
            <person name="Singh A."/>
            <person name="Wilkins M.J."/>
            <person name="Karaoz U."/>
            <person name="Brodie E.L."/>
            <person name="Williams K.H."/>
            <person name="Hubbard S.S."/>
            <person name="Banfield J.F."/>
        </authorList>
    </citation>
    <scope>NUCLEOTIDE SEQUENCE [LARGE SCALE GENOMIC DNA]</scope>
</reference>
<proteinExistence type="inferred from homology"/>
<dbReference type="InterPro" id="IPR002307">
    <property type="entry name" value="Tyr-tRNA-ligase"/>
</dbReference>
<dbReference type="Gene3D" id="1.10.240.10">
    <property type="entry name" value="Tyrosyl-Transfer RNA Synthetase"/>
    <property type="match status" value="1"/>
</dbReference>
<evidence type="ECO:0000256" key="8">
    <source>
        <dbReference type="NCBIfam" id="TIGR00234"/>
    </source>
</evidence>
<keyword evidence="2 9" id="KW-0436">Ligase</keyword>
<dbReference type="Pfam" id="PF00579">
    <property type="entry name" value="tRNA-synt_1b"/>
    <property type="match status" value="1"/>
</dbReference>
<keyword evidence="6 9" id="KW-0030">Aminoacyl-tRNA synthetase</keyword>
<dbReference type="Gene3D" id="3.10.290.10">
    <property type="entry name" value="RNA-binding S4 domain"/>
    <property type="match status" value="1"/>
</dbReference>
<dbReference type="GO" id="GO:0004831">
    <property type="term" value="F:tyrosine-tRNA ligase activity"/>
    <property type="evidence" value="ECO:0007669"/>
    <property type="project" value="UniProtKB-UniRule"/>
</dbReference>
<dbReference type="EC" id="6.1.1.1" evidence="1 8"/>
<evidence type="ECO:0000256" key="2">
    <source>
        <dbReference type="ARBA" id="ARBA00022598"/>
    </source>
</evidence>
<dbReference type="SUPFAM" id="SSF52374">
    <property type="entry name" value="Nucleotidylyl transferase"/>
    <property type="match status" value="1"/>
</dbReference>
<dbReference type="CDD" id="cd00805">
    <property type="entry name" value="TyrRS_core"/>
    <property type="match status" value="1"/>
</dbReference>
<evidence type="ECO:0000256" key="4">
    <source>
        <dbReference type="ARBA" id="ARBA00022840"/>
    </source>
</evidence>
<accession>A0A1F7TZQ2</accession>
<dbReference type="InterPro" id="IPR014729">
    <property type="entry name" value="Rossmann-like_a/b/a_fold"/>
</dbReference>
<evidence type="ECO:0000256" key="1">
    <source>
        <dbReference type="ARBA" id="ARBA00013160"/>
    </source>
</evidence>
<dbReference type="GO" id="GO:0003723">
    <property type="term" value="F:RNA binding"/>
    <property type="evidence" value="ECO:0007669"/>
    <property type="project" value="InterPro"/>
</dbReference>
<dbReference type="GO" id="GO:0005829">
    <property type="term" value="C:cytosol"/>
    <property type="evidence" value="ECO:0007669"/>
    <property type="project" value="TreeGrafter"/>
</dbReference>
<comment type="similarity">
    <text evidence="9">Belongs to the class-I aminoacyl-tRNA synthetase family.</text>
</comment>
<organism evidence="10 11">
    <name type="scientific">Candidatus Uhrbacteria bacterium RIFCSPHIGHO2_02_FULL_53_13</name>
    <dbReference type="NCBI Taxonomy" id="1802389"/>
    <lineage>
        <taxon>Bacteria</taxon>
        <taxon>Candidatus Uhriibacteriota</taxon>
    </lineage>
</organism>
<keyword evidence="5 9" id="KW-0648">Protein biosynthesis</keyword>
<evidence type="ECO:0000313" key="10">
    <source>
        <dbReference type="EMBL" id="OGL71004.1"/>
    </source>
</evidence>
<evidence type="ECO:0000313" key="11">
    <source>
        <dbReference type="Proteomes" id="UP000177097"/>
    </source>
</evidence>
<dbReference type="EMBL" id="MGDX01000018">
    <property type="protein sequence ID" value="OGL71004.1"/>
    <property type="molecule type" value="Genomic_DNA"/>
</dbReference>
<dbReference type="InterPro" id="IPR024088">
    <property type="entry name" value="Tyr-tRNA-ligase_bac-type"/>
</dbReference>
<comment type="caution">
    <text evidence="10">The sequence shown here is derived from an EMBL/GenBank/DDBJ whole genome shotgun (WGS) entry which is preliminary data.</text>
</comment>
<evidence type="ECO:0000256" key="6">
    <source>
        <dbReference type="ARBA" id="ARBA00023146"/>
    </source>
</evidence>
<dbReference type="PRINTS" id="PR01040">
    <property type="entry name" value="TRNASYNTHTYR"/>
</dbReference>
<dbReference type="GO" id="GO:0006437">
    <property type="term" value="P:tyrosyl-tRNA aminoacylation"/>
    <property type="evidence" value="ECO:0007669"/>
    <property type="project" value="UniProtKB-UniRule"/>
</dbReference>
<keyword evidence="4 9" id="KW-0067">ATP-binding</keyword>